<dbReference type="EC" id="2.3.2.6" evidence="10 15"/>
<evidence type="ECO:0000256" key="11">
    <source>
        <dbReference type="ARBA" id="ARBA00074372"/>
    </source>
</evidence>
<dbReference type="InterPro" id="IPR042221">
    <property type="entry name" value="Leu/Phe-tRNA_Trfase_N"/>
</dbReference>
<dbReference type="Pfam" id="PF03588">
    <property type="entry name" value="Leu_Phe_trans"/>
    <property type="match status" value="1"/>
</dbReference>
<evidence type="ECO:0000256" key="15">
    <source>
        <dbReference type="HAMAP-Rule" id="MF_00688"/>
    </source>
</evidence>
<evidence type="ECO:0000256" key="3">
    <source>
        <dbReference type="ARBA" id="ARBA00022679"/>
    </source>
</evidence>
<evidence type="ECO:0000256" key="10">
    <source>
        <dbReference type="ARBA" id="ARBA00066767"/>
    </source>
</evidence>
<dbReference type="InterPro" id="IPR042203">
    <property type="entry name" value="Leu/Phe-tRNA_Trfase_C"/>
</dbReference>
<accession>A0A1H3EMF7</accession>
<keyword evidence="3 15" id="KW-0808">Transferase</keyword>
<dbReference type="Proteomes" id="UP000198500">
    <property type="component" value="Unassembled WGS sequence"/>
</dbReference>
<dbReference type="PANTHER" id="PTHR30098:SF2">
    <property type="entry name" value="LEUCYL_PHENYLALANYL-TRNA--PROTEIN TRANSFERASE"/>
    <property type="match status" value="1"/>
</dbReference>
<dbReference type="InterPro" id="IPR016181">
    <property type="entry name" value="Acyl_CoA_acyltransferase"/>
</dbReference>
<dbReference type="NCBIfam" id="TIGR00667">
    <property type="entry name" value="aat"/>
    <property type="match status" value="1"/>
</dbReference>
<sequence length="237" mass="26847">MLSWLPETPVQFPDLDQALDDPEGLLAAGGALTPDWLMAAYRRGIFPWFSEGQPILWWSPSPRMVLFPEEIRIHRSLAKRLRNAGFHVSIDQAFDSVIQQCANSRKDREGTWITEEMANAYQQLHRLGQAHSVEVWHSDRLVGGLYGVALGHVFFGESMFSQARDASKVALVHLCHHMQRQGSGMIDCQMHTAHLARLGARDIARTAFINYLEQYIDTSTNLFSRTLAKNVTSRSQE</sequence>
<protein>
    <recommendedName>
        <fullName evidence="11 15">Leucyl/phenylalanyl-tRNA--protein transferase</fullName>
        <ecNumber evidence="10 15">2.3.2.6</ecNumber>
    </recommendedName>
    <alternativeName>
        <fullName evidence="12 15">L/F-transferase</fullName>
    </alternativeName>
    <alternativeName>
        <fullName evidence="13 15">Leucyltransferase</fullName>
    </alternativeName>
    <alternativeName>
        <fullName evidence="14 15">Phenyalanyltransferase</fullName>
    </alternativeName>
</protein>
<evidence type="ECO:0000256" key="2">
    <source>
        <dbReference type="ARBA" id="ARBA00022490"/>
    </source>
</evidence>
<evidence type="ECO:0000256" key="12">
    <source>
        <dbReference type="ARBA" id="ARBA00077136"/>
    </source>
</evidence>
<dbReference type="PANTHER" id="PTHR30098">
    <property type="entry name" value="LEUCYL/PHENYLALANYL-TRNA--PROTEIN TRANSFERASE"/>
    <property type="match status" value="1"/>
</dbReference>
<gene>
    <name evidence="15" type="primary">aat</name>
    <name evidence="16" type="ORF">SAMN05443545_107176</name>
</gene>
<dbReference type="Gene3D" id="3.40.630.70">
    <property type="entry name" value="Leucyl/phenylalanyl-tRNA-protein transferase, C-terminal domain"/>
    <property type="match status" value="1"/>
</dbReference>
<evidence type="ECO:0000256" key="4">
    <source>
        <dbReference type="ARBA" id="ARBA00023315"/>
    </source>
</evidence>
<evidence type="ECO:0000256" key="8">
    <source>
        <dbReference type="ARBA" id="ARBA00054043"/>
    </source>
</evidence>
<dbReference type="STRING" id="574349.SAMN05443545_107176"/>
<evidence type="ECO:0000256" key="7">
    <source>
        <dbReference type="ARBA" id="ARBA00051538"/>
    </source>
</evidence>
<name>A0A1H3EMF7_9GAMM</name>
<evidence type="ECO:0000256" key="6">
    <source>
        <dbReference type="ARBA" id="ARBA00050652"/>
    </source>
</evidence>
<evidence type="ECO:0000313" key="17">
    <source>
        <dbReference type="Proteomes" id="UP000198500"/>
    </source>
</evidence>
<reference evidence="16 17" key="1">
    <citation type="submission" date="2016-10" db="EMBL/GenBank/DDBJ databases">
        <authorList>
            <person name="de Groot N.N."/>
        </authorList>
    </citation>
    <scope>NUCLEOTIDE SEQUENCE [LARGE SCALE GENOMIC DNA]</scope>
    <source>
        <strain evidence="16 17">DSM 19219</strain>
    </source>
</reference>
<comment type="catalytic activity">
    <reaction evidence="5 15">
        <text>L-phenylalanyl-tRNA(Phe) + an N-terminal L-alpha-aminoacyl-[protein] = an N-terminal L-phenylalanyl-L-alpha-aminoacyl-[protein] + tRNA(Phe)</text>
        <dbReference type="Rhea" id="RHEA:43632"/>
        <dbReference type="Rhea" id="RHEA-COMP:9668"/>
        <dbReference type="Rhea" id="RHEA-COMP:9699"/>
        <dbReference type="Rhea" id="RHEA-COMP:10636"/>
        <dbReference type="Rhea" id="RHEA-COMP:10637"/>
        <dbReference type="ChEBI" id="CHEBI:78442"/>
        <dbReference type="ChEBI" id="CHEBI:78531"/>
        <dbReference type="ChEBI" id="CHEBI:78597"/>
        <dbReference type="ChEBI" id="CHEBI:83561"/>
        <dbReference type="EC" id="2.3.2.6"/>
    </reaction>
</comment>
<keyword evidence="4 15" id="KW-0012">Acyltransferase</keyword>
<dbReference type="GO" id="GO:0005737">
    <property type="term" value="C:cytoplasm"/>
    <property type="evidence" value="ECO:0007669"/>
    <property type="project" value="UniProtKB-SubCell"/>
</dbReference>
<comment type="function">
    <text evidence="8 15">Functions in the N-end rule pathway of protein degradation where it conjugates Leu, Phe and, less efficiently, Met from aminoacyl-tRNAs to the N-termini of proteins containing an N-terminal arginine or lysine.</text>
</comment>
<comment type="similarity">
    <text evidence="9 15">Belongs to the L/F-transferase family.</text>
</comment>
<comment type="subcellular location">
    <subcellularLocation>
        <location evidence="1 15">Cytoplasm</location>
    </subcellularLocation>
</comment>
<evidence type="ECO:0000256" key="5">
    <source>
        <dbReference type="ARBA" id="ARBA00050607"/>
    </source>
</evidence>
<dbReference type="GO" id="GO:0030163">
    <property type="term" value="P:protein catabolic process"/>
    <property type="evidence" value="ECO:0007669"/>
    <property type="project" value="UniProtKB-UniRule"/>
</dbReference>
<dbReference type="OrthoDB" id="9790282at2"/>
<dbReference type="InterPro" id="IPR004616">
    <property type="entry name" value="Leu/Phe-tRNA_Trfase"/>
</dbReference>
<dbReference type="GO" id="GO:0008914">
    <property type="term" value="F:leucyl-tRNA--protein transferase activity"/>
    <property type="evidence" value="ECO:0007669"/>
    <property type="project" value="UniProtKB-UniRule"/>
</dbReference>
<evidence type="ECO:0000256" key="14">
    <source>
        <dbReference type="ARBA" id="ARBA00083640"/>
    </source>
</evidence>
<comment type="catalytic activity">
    <reaction evidence="6 15">
        <text>N-terminal L-arginyl-[protein] + L-leucyl-tRNA(Leu) = N-terminal L-leucyl-L-arginyl-[protein] + tRNA(Leu) + H(+)</text>
        <dbReference type="Rhea" id="RHEA:50416"/>
        <dbReference type="Rhea" id="RHEA-COMP:9613"/>
        <dbReference type="Rhea" id="RHEA-COMP:9622"/>
        <dbReference type="Rhea" id="RHEA-COMP:12672"/>
        <dbReference type="Rhea" id="RHEA-COMP:12673"/>
        <dbReference type="ChEBI" id="CHEBI:15378"/>
        <dbReference type="ChEBI" id="CHEBI:64719"/>
        <dbReference type="ChEBI" id="CHEBI:78442"/>
        <dbReference type="ChEBI" id="CHEBI:78494"/>
        <dbReference type="ChEBI" id="CHEBI:133044"/>
        <dbReference type="EC" id="2.3.2.6"/>
    </reaction>
</comment>
<dbReference type="Gene3D" id="3.30.70.3550">
    <property type="entry name" value="Leucyl/phenylalanyl-tRNA-protein transferase, N-terminal domain"/>
    <property type="match status" value="1"/>
</dbReference>
<dbReference type="AlphaFoldDB" id="A0A1H3EMF7"/>
<evidence type="ECO:0000256" key="9">
    <source>
        <dbReference type="ARBA" id="ARBA00061535"/>
    </source>
</evidence>
<comment type="catalytic activity">
    <reaction evidence="7 15">
        <text>N-terminal L-lysyl-[protein] + L-leucyl-tRNA(Leu) = N-terminal L-leucyl-L-lysyl-[protein] + tRNA(Leu) + H(+)</text>
        <dbReference type="Rhea" id="RHEA:12340"/>
        <dbReference type="Rhea" id="RHEA-COMP:9613"/>
        <dbReference type="Rhea" id="RHEA-COMP:9622"/>
        <dbReference type="Rhea" id="RHEA-COMP:12670"/>
        <dbReference type="Rhea" id="RHEA-COMP:12671"/>
        <dbReference type="ChEBI" id="CHEBI:15378"/>
        <dbReference type="ChEBI" id="CHEBI:65249"/>
        <dbReference type="ChEBI" id="CHEBI:78442"/>
        <dbReference type="ChEBI" id="CHEBI:78494"/>
        <dbReference type="ChEBI" id="CHEBI:133043"/>
        <dbReference type="EC" id="2.3.2.6"/>
    </reaction>
</comment>
<dbReference type="FunFam" id="3.30.70.3550:FF:000001">
    <property type="entry name" value="Leucyl/phenylalanyl-tRNA--protein transferase"/>
    <property type="match status" value="1"/>
</dbReference>
<evidence type="ECO:0000313" key="16">
    <source>
        <dbReference type="EMBL" id="SDX79757.1"/>
    </source>
</evidence>
<keyword evidence="17" id="KW-1185">Reference proteome</keyword>
<evidence type="ECO:0000256" key="1">
    <source>
        <dbReference type="ARBA" id="ARBA00004496"/>
    </source>
</evidence>
<evidence type="ECO:0000256" key="13">
    <source>
        <dbReference type="ARBA" id="ARBA00077165"/>
    </source>
</evidence>
<dbReference type="HAMAP" id="MF_00688">
    <property type="entry name" value="Leu_Phe_trans"/>
    <property type="match status" value="1"/>
</dbReference>
<keyword evidence="2 15" id="KW-0963">Cytoplasm</keyword>
<dbReference type="RefSeq" id="WP_092570936.1">
    <property type="nucleotide sequence ID" value="NZ_BMXH01000006.1"/>
</dbReference>
<dbReference type="SUPFAM" id="SSF55729">
    <property type="entry name" value="Acyl-CoA N-acyltransferases (Nat)"/>
    <property type="match status" value="1"/>
</dbReference>
<proteinExistence type="inferred from homology"/>
<dbReference type="EMBL" id="FNNI01000007">
    <property type="protein sequence ID" value="SDX79757.1"/>
    <property type="molecule type" value="Genomic_DNA"/>
</dbReference>
<dbReference type="FunFam" id="3.40.630.70:FF:000001">
    <property type="entry name" value="Leucyl/phenylalanyl-tRNA--protein transferase"/>
    <property type="match status" value="1"/>
</dbReference>
<organism evidence="16 17">
    <name type="scientific">Aidingimonas halophila</name>
    <dbReference type="NCBI Taxonomy" id="574349"/>
    <lineage>
        <taxon>Bacteria</taxon>
        <taxon>Pseudomonadati</taxon>
        <taxon>Pseudomonadota</taxon>
        <taxon>Gammaproteobacteria</taxon>
        <taxon>Oceanospirillales</taxon>
        <taxon>Halomonadaceae</taxon>
        <taxon>Aidingimonas</taxon>
    </lineage>
</organism>